<dbReference type="EMBL" id="CP001340">
    <property type="protein sequence ID" value="ACL96917.1"/>
    <property type="molecule type" value="Genomic_DNA"/>
</dbReference>
<organism evidence="2 3">
    <name type="scientific">Caulobacter vibrioides (strain NA1000 / CB15N)</name>
    <name type="common">Caulobacter crescentus</name>
    <dbReference type="NCBI Taxonomy" id="565050"/>
    <lineage>
        <taxon>Bacteria</taxon>
        <taxon>Pseudomonadati</taxon>
        <taxon>Pseudomonadota</taxon>
        <taxon>Alphaproteobacteria</taxon>
        <taxon>Caulobacterales</taxon>
        <taxon>Caulobacteraceae</taxon>
        <taxon>Caulobacter</taxon>
    </lineage>
</organism>
<keyword evidence="3" id="KW-1185">Reference proteome</keyword>
<dbReference type="HOGENOM" id="CLU_2599586_0_0_5"/>
<dbReference type="RefSeq" id="YP_002518825.1">
    <property type="nucleotide sequence ID" value="NC_011916.1"/>
</dbReference>
<evidence type="ECO:0000313" key="3">
    <source>
        <dbReference type="Proteomes" id="UP000001364"/>
    </source>
</evidence>
<evidence type="ECO:0000313" key="2">
    <source>
        <dbReference type="EMBL" id="ACL96917.1"/>
    </source>
</evidence>
<gene>
    <name evidence="2" type="ordered locus">CCNA_03452</name>
</gene>
<name>A0A0H3CCB6_CAUVN</name>
<dbReference type="RefSeq" id="WP_015923254.1">
    <property type="nucleotide sequence ID" value="NC_011916.1"/>
</dbReference>
<reference evidence="2 3" key="1">
    <citation type="journal article" date="2010" name="J. Bacteriol.">
        <title>The genetic basis of laboratory adaptation in Caulobacter crescentus.</title>
        <authorList>
            <person name="Marks M.E."/>
            <person name="Castro-Rojas C.M."/>
            <person name="Teiling C."/>
            <person name="Du L."/>
            <person name="Kapatral V."/>
            <person name="Walunas T.L."/>
            <person name="Crosson S."/>
        </authorList>
    </citation>
    <scope>NUCLEOTIDE SEQUENCE [LARGE SCALE GENOMIC DNA]</scope>
    <source>
        <strain evidence="3">NA1000 / CB15N</strain>
    </source>
</reference>
<dbReference type="KEGG" id="ccs:CCNA_03452"/>
<dbReference type="AlphaFoldDB" id="A0A0H3CCB6"/>
<dbReference type="Proteomes" id="UP000001364">
    <property type="component" value="Chromosome"/>
</dbReference>
<proteinExistence type="predicted"/>
<evidence type="ECO:0000256" key="1">
    <source>
        <dbReference type="SAM" id="MobiDB-lite"/>
    </source>
</evidence>
<sequence length="79" mass="8309">MAWPEADCRCEAEGGFRPVADLGAKQNPSSKGRGRGPPRSGGRERGYEVRRRAGAPSGAVTPLPNPLPLGEGAWSAFHP</sequence>
<feature type="compositionally biased region" description="Basic and acidic residues" evidence="1">
    <location>
        <begin position="41"/>
        <end position="51"/>
    </location>
</feature>
<dbReference type="GeneID" id="7332449"/>
<accession>A0A0H3CCB6</accession>
<protein>
    <submittedName>
        <fullName evidence="2">Uncharacterized protein</fullName>
    </submittedName>
</protein>
<feature type="region of interest" description="Disordered" evidence="1">
    <location>
        <begin position="15"/>
        <end position="79"/>
    </location>
</feature>